<reference evidence="1" key="1">
    <citation type="submission" date="2023-03" db="EMBL/GenBank/DDBJ databases">
        <title>Massive genome expansion in bonnet fungi (Mycena s.s.) driven by repeated elements and novel gene families across ecological guilds.</title>
        <authorList>
            <consortium name="Lawrence Berkeley National Laboratory"/>
            <person name="Harder C.B."/>
            <person name="Miyauchi S."/>
            <person name="Viragh M."/>
            <person name="Kuo A."/>
            <person name="Thoen E."/>
            <person name="Andreopoulos B."/>
            <person name="Lu D."/>
            <person name="Skrede I."/>
            <person name="Drula E."/>
            <person name="Henrissat B."/>
            <person name="Morin E."/>
            <person name="Kohler A."/>
            <person name="Barry K."/>
            <person name="LaButti K."/>
            <person name="Morin E."/>
            <person name="Salamov A."/>
            <person name="Lipzen A."/>
            <person name="Mereny Z."/>
            <person name="Hegedus B."/>
            <person name="Baldrian P."/>
            <person name="Stursova M."/>
            <person name="Weitz H."/>
            <person name="Taylor A."/>
            <person name="Grigoriev I.V."/>
            <person name="Nagy L.G."/>
            <person name="Martin F."/>
            <person name="Kauserud H."/>
        </authorList>
    </citation>
    <scope>NUCLEOTIDE SEQUENCE</scope>
    <source>
        <strain evidence="1">CBHHK002</strain>
    </source>
</reference>
<organism evidence="1 2">
    <name type="scientific">Mycena albidolilacea</name>
    <dbReference type="NCBI Taxonomy" id="1033008"/>
    <lineage>
        <taxon>Eukaryota</taxon>
        <taxon>Fungi</taxon>
        <taxon>Dikarya</taxon>
        <taxon>Basidiomycota</taxon>
        <taxon>Agaricomycotina</taxon>
        <taxon>Agaricomycetes</taxon>
        <taxon>Agaricomycetidae</taxon>
        <taxon>Agaricales</taxon>
        <taxon>Marasmiineae</taxon>
        <taxon>Mycenaceae</taxon>
        <taxon>Mycena</taxon>
    </lineage>
</organism>
<accession>A0AAD7EA96</accession>
<dbReference type="EMBL" id="JARIHO010000090">
    <property type="protein sequence ID" value="KAJ7306977.1"/>
    <property type="molecule type" value="Genomic_DNA"/>
</dbReference>
<evidence type="ECO:0000313" key="2">
    <source>
        <dbReference type="Proteomes" id="UP001218218"/>
    </source>
</evidence>
<gene>
    <name evidence="1" type="ORF">DFH08DRAFT_901524</name>
</gene>
<evidence type="ECO:0000313" key="1">
    <source>
        <dbReference type="EMBL" id="KAJ7306977.1"/>
    </source>
</evidence>
<keyword evidence="2" id="KW-1185">Reference proteome</keyword>
<protein>
    <submittedName>
        <fullName evidence="1">Uncharacterized protein</fullName>
    </submittedName>
</protein>
<proteinExistence type="predicted"/>
<dbReference type="AlphaFoldDB" id="A0AAD7EA96"/>
<comment type="caution">
    <text evidence="1">The sequence shown here is derived from an EMBL/GenBank/DDBJ whole genome shotgun (WGS) entry which is preliminary data.</text>
</comment>
<name>A0AAD7EA96_9AGAR</name>
<feature type="non-terminal residue" evidence="1">
    <location>
        <position position="1"/>
    </location>
</feature>
<dbReference type="Proteomes" id="UP001218218">
    <property type="component" value="Unassembled WGS sequence"/>
</dbReference>
<sequence>MYALPSATILCALQPLPSLGPAASIPHRIRCFPRRPPATTISGTAPLSSPPGACSSRAAPLAGATHPLRVQRLPSFLIVPVALIAASHTTTVFSRIPPSLLGACPSVHPQPGVHDHQHAQCPPRPFLLAGAPLVASALAATPSAPLHSKPAFASAETRRAASASSANRLRRLRRDVPRGIL</sequence>